<name>A0A168DTJ5_9CLOT</name>
<dbReference type="AlphaFoldDB" id="A0A168DTJ5"/>
<dbReference type="STRING" id="1121326.CLMAG_32160"/>
<keyword evidence="2" id="KW-1185">Reference proteome</keyword>
<sequence length="117" mass="13094">MNATLMAPNMQYQSCIDACNKCAQLCNECFRMCLVEPDVKAREHCIVDLVECAEICMTAASSMTKRSYHVDRICNLCATICEECASECGKFNDDHTRACADACHQCADECRKMDNMV</sequence>
<dbReference type="PATRIC" id="fig|1121326.3.peg.3247"/>
<evidence type="ECO:0008006" key="3">
    <source>
        <dbReference type="Google" id="ProtNLM"/>
    </source>
</evidence>
<dbReference type="Pfam" id="PF03860">
    <property type="entry name" value="Csp"/>
    <property type="match status" value="1"/>
</dbReference>
<dbReference type="Gene3D" id="1.20.1270.360">
    <property type="match status" value="1"/>
</dbReference>
<evidence type="ECO:0000313" key="2">
    <source>
        <dbReference type="Proteomes" id="UP000076603"/>
    </source>
</evidence>
<dbReference type="CDD" id="cd08026">
    <property type="entry name" value="DUF326"/>
    <property type="match status" value="1"/>
</dbReference>
<dbReference type="InterPro" id="IPR005560">
    <property type="entry name" value="Csp_YhjQ"/>
</dbReference>
<gene>
    <name evidence="1" type="ORF">CLMAG_32160</name>
</gene>
<organism evidence="1 2">
    <name type="scientific">Clostridium magnum DSM 2767</name>
    <dbReference type="NCBI Taxonomy" id="1121326"/>
    <lineage>
        <taxon>Bacteria</taxon>
        <taxon>Bacillati</taxon>
        <taxon>Bacillota</taxon>
        <taxon>Clostridia</taxon>
        <taxon>Eubacteriales</taxon>
        <taxon>Clostridiaceae</taxon>
        <taxon>Clostridium</taxon>
    </lineage>
</organism>
<dbReference type="Proteomes" id="UP000076603">
    <property type="component" value="Unassembled WGS sequence"/>
</dbReference>
<dbReference type="EMBL" id="LWAE01000003">
    <property type="protein sequence ID" value="KZL91457.1"/>
    <property type="molecule type" value="Genomic_DNA"/>
</dbReference>
<comment type="caution">
    <text evidence="1">The sequence shown here is derived from an EMBL/GenBank/DDBJ whole genome shotgun (WGS) entry which is preliminary data.</text>
</comment>
<protein>
    <recommendedName>
        <fullName evidence="3">Cysteine-rich protein YhjQ</fullName>
    </recommendedName>
</protein>
<dbReference type="PANTHER" id="PTHR37310">
    <property type="entry name" value="CYTOPLASMIC PROTEIN-RELATED"/>
    <property type="match status" value="1"/>
</dbReference>
<accession>A0A168DTJ5</accession>
<dbReference type="RefSeq" id="WP_066624173.1">
    <property type="nucleotide sequence ID" value="NZ_FQXL01000005.1"/>
</dbReference>
<dbReference type="PANTHER" id="PTHR37310:SF1">
    <property type="entry name" value="CYTOPLASMIC PROTEIN"/>
    <property type="match status" value="1"/>
</dbReference>
<dbReference type="OrthoDB" id="5396211at2"/>
<reference evidence="1 2" key="1">
    <citation type="submission" date="2016-04" db="EMBL/GenBank/DDBJ databases">
        <title>Genome sequence of Clostridium magnum DSM 2767.</title>
        <authorList>
            <person name="Poehlein A."/>
            <person name="Uhlig R."/>
            <person name="Fischer R."/>
            <person name="Bahl H."/>
            <person name="Daniel R."/>
        </authorList>
    </citation>
    <scope>NUCLEOTIDE SEQUENCE [LARGE SCALE GENOMIC DNA]</scope>
    <source>
        <strain evidence="1 2">DSM 2767</strain>
    </source>
</reference>
<evidence type="ECO:0000313" key="1">
    <source>
        <dbReference type="EMBL" id="KZL91457.1"/>
    </source>
</evidence>
<proteinExistence type="predicted"/>
<dbReference type="InterPro" id="IPR044543">
    <property type="entry name" value="YHJQ-like"/>
</dbReference>